<evidence type="ECO:0000256" key="3">
    <source>
        <dbReference type="ARBA" id="ARBA00022777"/>
    </source>
</evidence>
<feature type="transmembrane region" description="Helical" evidence="6">
    <location>
        <begin position="333"/>
        <end position="355"/>
    </location>
</feature>
<dbReference type="CDD" id="cd16917">
    <property type="entry name" value="HATPase_UhpB-NarQ-NarX-like"/>
    <property type="match status" value="1"/>
</dbReference>
<keyword evidence="9" id="KW-1185">Reference proteome</keyword>
<sequence length="736" mass="85017">MQIDKRMMSKWTYSIFITYLLLGIYVLVVAIRVPFISISVDTTSGQPVIVDFYYPDWAQQQNIEKGDILLTIDGKPAQDFRSIQRYSLARSANELTISKPNGEIHNILVQHKDIPEELYLQVIFPLFYFILSFVVAIYLWQSKKDHQLTNLLILFLLTCSLAYISTGASARGDVIGRLIIGICIDLCLVIFIHFLQYYFRYLHIKWPYINIKWLYGILPLIPCFILIEVFNSEFNIAGIVNLAMFAVLVLYAIYILLTSYIRTKLAKIRLIAIAFITPFLPFLLFFVIPEILGHQPILKSDVAALFLLFIPFSFIFIQVNERLFDIEYQLSRLRYYSTLAFFSTLLLASSLMIVFLDQLSIVKITSVFILTFLIFVACFYIKEQLDYKYRKVIFSSTGNYVHNLYGAVNRMSKAKNQQELLNLFKYEIIEKLGTASFTITTITEDVPISPGEVSAETDMTYLLLHDTGEEKIILKIRHALHKEERLWLELLALYVSMFIDSLKLIEDLVCEIQHMKDNHDTQLPWLDKLLWTITEKEKSILAQELHDTILQEQLHIARELDVLAGSSMIKKEKVLNIREQLLNATKDLREYCENLSPPLLDTFGLQMALKKLIQKVKIRADFMLTTQIERVQFHDATLHLVVYRLVQELLNNAIKHAEATEVSLKLQATHRGFILQYDDNGIGCNIEDLLQSSTSMGINGIRERVRAFNGNIAITSSQNEGMHIFIQIQEDVKSND</sequence>
<keyword evidence="5" id="KW-0902">Two-component regulatory system</keyword>
<feature type="domain" description="Histidine kinase" evidence="7">
    <location>
        <begin position="642"/>
        <end position="732"/>
    </location>
</feature>
<evidence type="ECO:0000256" key="2">
    <source>
        <dbReference type="ARBA" id="ARBA00022741"/>
    </source>
</evidence>
<keyword evidence="1" id="KW-0808">Transferase</keyword>
<comment type="caution">
    <text evidence="8">The sequence shown here is derived from an EMBL/GenBank/DDBJ whole genome shotgun (WGS) entry which is preliminary data.</text>
</comment>
<dbReference type="InterPro" id="IPR036890">
    <property type="entry name" value="HATPase_C_sf"/>
</dbReference>
<feature type="transmembrane region" description="Helical" evidence="6">
    <location>
        <begin position="12"/>
        <end position="35"/>
    </location>
</feature>
<feature type="transmembrane region" description="Helical" evidence="6">
    <location>
        <begin position="174"/>
        <end position="199"/>
    </location>
</feature>
<dbReference type="PROSITE" id="PS50109">
    <property type="entry name" value="HIS_KIN"/>
    <property type="match status" value="1"/>
</dbReference>
<dbReference type="Proteomes" id="UP001558534">
    <property type="component" value="Unassembled WGS sequence"/>
</dbReference>
<dbReference type="EMBL" id="JBFRHK010000001">
    <property type="protein sequence ID" value="MEX3743604.1"/>
    <property type="molecule type" value="Genomic_DNA"/>
</dbReference>
<keyword evidence="6" id="KW-0812">Transmembrane</keyword>
<feature type="transmembrane region" description="Helical" evidence="6">
    <location>
        <begin position="303"/>
        <end position="321"/>
    </location>
</feature>
<keyword evidence="3" id="KW-0418">Kinase</keyword>
<keyword evidence="6" id="KW-0472">Membrane</keyword>
<reference evidence="8 9" key="1">
    <citation type="submission" date="2024-07" db="EMBL/GenBank/DDBJ databases">
        <title>Characterization of a bacterium isolated from hydrolysated instant sea cucumber by whole-genome sequencing and metabolomics.</title>
        <authorList>
            <person name="Luo X."/>
            <person name="Zhang Z."/>
            <person name="Zheng Z."/>
            <person name="Zhang W."/>
            <person name="Ming T."/>
            <person name="Jiao L."/>
            <person name="Su X."/>
            <person name="Kong F."/>
            <person name="Xu J."/>
        </authorList>
    </citation>
    <scope>NUCLEOTIDE SEQUENCE [LARGE SCALE GENOMIC DNA]</scope>
    <source>
        <strain evidence="8 9">XL-2024</strain>
    </source>
</reference>
<gene>
    <name evidence="8" type="ORF">AB1300_00495</name>
</gene>
<keyword evidence="6" id="KW-1133">Transmembrane helix</keyword>
<feature type="transmembrane region" description="Helical" evidence="6">
    <location>
        <begin position="236"/>
        <end position="257"/>
    </location>
</feature>
<accession>A0ABV3VSP7</accession>
<dbReference type="SUPFAM" id="SSF50156">
    <property type="entry name" value="PDZ domain-like"/>
    <property type="match status" value="1"/>
</dbReference>
<evidence type="ECO:0000259" key="7">
    <source>
        <dbReference type="PROSITE" id="PS50109"/>
    </source>
</evidence>
<keyword evidence="4 8" id="KW-0067">ATP-binding</keyword>
<dbReference type="InterPro" id="IPR003594">
    <property type="entry name" value="HATPase_dom"/>
</dbReference>
<dbReference type="PANTHER" id="PTHR24421:SF60">
    <property type="entry name" value="SENSOR HISTIDINE KINASE COMP"/>
    <property type="match status" value="1"/>
</dbReference>
<dbReference type="InterPro" id="IPR050482">
    <property type="entry name" value="Sensor_HK_TwoCompSys"/>
</dbReference>
<evidence type="ECO:0000256" key="5">
    <source>
        <dbReference type="ARBA" id="ARBA00023012"/>
    </source>
</evidence>
<evidence type="ECO:0000313" key="9">
    <source>
        <dbReference type="Proteomes" id="UP001558534"/>
    </source>
</evidence>
<feature type="transmembrane region" description="Helical" evidence="6">
    <location>
        <begin position="151"/>
        <end position="168"/>
    </location>
</feature>
<protein>
    <submittedName>
        <fullName evidence="8">ATP-binding protein</fullName>
    </submittedName>
</protein>
<feature type="transmembrane region" description="Helical" evidence="6">
    <location>
        <begin position="118"/>
        <end position="139"/>
    </location>
</feature>
<dbReference type="InterPro" id="IPR005467">
    <property type="entry name" value="His_kinase_dom"/>
</dbReference>
<evidence type="ECO:0000256" key="4">
    <source>
        <dbReference type="ARBA" id="ARBA00022840"/>
    </source>
</evidence>
<dbReference type="Pfam" id="PF02518">
    <property type="entry name" value="HATPase_c"/>
    <property type="match status" value="1"/>
</dbReference>
<proteinExistence type="predicted"/>
<evidence type="ECO:0000256" key="6">
    <source>
        <dbReference type="SAM" id="Phobius"/>
    </source>
</evidence>
<feature type="transmembrane region" description="Helical" evidence="6">
    <location>
        <begin position="361"/>
        <end position="381"/>
    </location>
</feature>
<feature type="transmembrane region" description="Helical" evidence="6">
    <location>
        <begin position="269"/>
        <end position="288"/>
    </location>
</feature>
<name>A0ABV3VSP7_9BACI</name>
<organism evidence="8 9">
    <name type="scientific">Lysinibacillus xylanilyticus</name>
    <dbReference type="NCBI Taxonomy" id="582475"/>
    <lineage>
        <taxon>Bacteria</taxon>
        <taxon>Bacillati</taxon>
        <taxon>Bacillota</taxon>
        <taxon>Bacilli</taxon>
        <taxon>Bacillales</taxon>
        <taxon>Bacillaceae</taxon>
        <taxon>Lysinibacillus</taxon>
    </lineage>
</organism>
<dbReference type="RefSeq" id="WP_368634649.1">
    <property type="nucleotide sequence ID" value="NZ_JBFRHK010000001.1"/>
</dbReference>
<dbReference type="SUPFAM" id="SSF55874">
    <property type="entry name" value="ATPase domain of HSP90 chaperone/DNA topoisomerase II/histidine kinase"/>
    <property type="match status" value="1"/>
</dbReference>
<evidence type="ECO:0000256" key="1">
    <source>
        <dbReference type="ARBA" id="ARBA00022679"/>
    </source>
</evidence>
<feature type="transmembrane region" description="Helical" evidence="6">
    <location>
        <begin position="211"/>
        <end position="230"/>
    </location>
</feature>
<keyword evidence="2" id="KW-0547">Nucleotide-binding</keyword>
<dbReference type="InterPro" id="IPR036034">
    <property type="entry name" value="PDZ_sf"/>
</dbReference>
<evidence type="ECO:0000313" key="8">
    <source>
        <dbReference type="EMBL" id="MEX3743604.1"/>
    </source>
</evidence>
<dbReference type="GO" id="GO:0005524">
    <property type="term" value="F:ATP binding"/>
    <property type="evidence" value="ECO:0007669"/>
    <property type="project" value="UniProtKB-KW"/>
</dbReference>
<dbReference type="PANTHER" id="PTHR24421">
    <property type="entry name" value="NITRATE/NITRITE SENSOR PROTEIN NARX-RELATED"/>
    <property type="match status" value="1"/>
</dbReference>
<dbReference type="Gene3D" id="3.30.565.10">
    <property type="entry name" value="Histidine kinase-like ATPase, C-terminal domain"/>
    <property type="match status" value="1"/>
</dbReference>